<feature type="transmembrane region" description="Helical" evidence="7">
    <location>
        <begin position="178"/>
        <end position="198"/>
    </location>
</feature>
<dbReference type="Proteomes" id="UP000037175">
    <property type="component" value="Unassembled WGS sequence"/>
</dbReference>
<organism evidence="9 10">
    <name type="scientific">Thermincola ferriacetica</name>
    <dbReference type="NCBI Taxonomy" id="281456"/>
    <lineage>
        <taxon>Bacteria</taxon>
        <taxon>Bacillati</taxon>
        <taxon>Bacillota</taxon>
        <taxon>Clostridia</taxon>
        <taxon>Eubacteriales</taxon>
        <taxon>Thermincolaceae</taxon>
        <taxon>Thermincola</taxon>
    </lineage>
</organism>
<comment type="caution">
    <text evidence="9">The sequence shown here is derived from an EMBL/GenBank/DDBJ whole genome shotgun (WGS) entry which is preliminary data.</text>
</comment>
<keyword evidence="10" id="KW-1185">Reference proteome</keyword>
<feature type="transmembrane region" description="Helical" evidence="7">
    <location>
        <begin position="95"/>
        <end position="119"/>
    </location>
</feature>
<feature type="transmembrane region" description="Helical" evidence="7">
    <location>
        <begin position="236"/>
        <end position="262"/>
    </location>
</feature>
<dbReference type="CDD" id="cd06261">
    <property type="entry name" value="TM_PBP2"/>
    <property type="match status" value="1"/>
</dbReference>
<name>A0A0L6W7A6_9FIRM</name>
<protein>
    <submittedName>
        <fullName evidence="9">Binding-protein-dependent transport system inner membrane protein</fullName>
    </submittedName>
</protein>
<sequence length="315" mass="34493">MGRYIFRRILSLIPVLIGVSFLVFIIMHLAPGDPAEIILGPKATTEALAELRSQLGLDLPWYVQYLRWIGKVFVGDWGRSIQLKREVLPLILDRFGATAILALGSMLFAVIFGLIAGIVSAIKQYTFWDRLLMLIALVGFCLPVFWLGIILQIIFGLKLGVLPVSGMHSPGGSGFLDMLRYLILPSLALAAGSSAVIARMTRSSILEVIRHDYIRTAKAKGLPKKIVIYKHALKNALIPVLTVTGLQVGYVLAGAVLVEIVFGWPGIGTLMVNGILARDFPLVQGIILLVASSYVLVNLIVDILYAFVDPRISYK</sequence>
<evidence type="ECO:0000256" key="6">
    <source>
        <dbReference type="ARBA" id="ARBA00023136"/>
    </source>
</evidence>
<evidence type="ECO:0000256" key="7">
    <source>
        <dbReference type="RuleBase" id="RU363032"/>
    </source>
</evidence>
<dbReference type="AlphaFoldDB" id="A0A0L6W7A6"/>
<evidence type="ECO:0000256" key="1">
    <source>
        <dbReference type="ARBA" id="ARBA00004651"/>
    </source>
</evidence>
<evidence type="ECO:0000256" key="4">
    <source>
        <dbReference type="ARBA" id="ARBA00022692"/>
    </source>
</evidence>
<keyword evidence="3" id="KW-1003">Cell membrane</keyword>
<dbReference type="PATRIC" id="fig|281456.6.peg.49"/>
<evidence type="ECO:0000256" key="3">
    <source>
        <dbReference type="ARBA" id="ARBA00022475"/>
    </source>
</evidence>
<accession>A0A0L6W7A6</accession>
<dbReference type="EMBL" id="LGTE01000001">
    <property type="protein sequence ID" value="KNZ70979.1"/>
    <property type="molecule type" value="Genomic_DNA"/>
</dbReference>
<dbReference type="Gene3D" id="1.10.3720.10">
    <property type="entry name" value="MetI-like"/>
    <property type="match status" value="1"/>
</dbReference>
<reference evidence="10" key="1">
    <citation type="submission" date="2015-07" db="EMBL/GenBank/DDBJ databases">
        <title>Complete Genome of Thermincola ferriacetica strain Z-0001T.</title>
        <authorList>
            <person name="Lusk B."/>
            <person name="Badalamenti J.P."/>
            <person name="Parameswaran P."/>
            <person name="Bond D.R."/>
            <person name="Torres C.I."/>
        </authorList>
    </citation>
    <scope>NUCLEOTIDE SEQUENCE [LARGE SCALE GENOMIC DNA]</scope>
    <source>
        <strain evidence="10">Z-0001</strain>
    </source>
</reference>
<keyword evidence="6 7" id="KW-0472">Membrane</keyword>
<dbReference type="PANTHER" id="PTHR43163">
    <property type="entry name" value="DIPEPTIDE TRANSPORT SYSTEM PERMEASE PROTEIN DPPB-RELATED"/>
    <property type="match status" value="1"/>
</dbReference>
<evidence type="ECO:0000256" key="2">
    <source>
        <dbReference type="ARBA" id="ARBA00022448"/>
    </source>
</evidence>
<dbReference type="RefSeq" id="WP_013119979.1">
    <property type="nucleotide sequence ID" value="NZ_LGTE01000001.1"/>
</dbReference>
<dbReference type="InterPro" id="IPR000515">
    <property type="entry name" value="MetI-like"/>
</dbReference>
<evidence type="ECO:0000313" key="10">
    <source>
        <dbReference type="Proteomes" id="UP000037175"/>
    </source>
</evidence>
<dbReference type="InterPro" id="IPR045621">
    <property type="entry name" value="BPD_transp_1_N"/>
</dbReference>
<comment type="subcellular location">
    <subcellularLocation>
        <location evidence="1 7">Cell membrane</location>
        <topology evidence="1 7">Multi-pass membrane protein</topology>
    </subcellularLocation>
</comment>
<feature type="domain" description="ABC transmembrane type-1" evidence="8">
    <location>
        <begin position="95"/>
        <end position="305"/>
    </location>
</feature>
<dbReference type="PANTHER" id="PTHR43163:SF6">
    <property type="entry name" value="DIPEPTIDE TRANSPORT SYSTEM PERMEASE PROTEIN DPPB-RELATED"/>
    <property type="match status" value="1"/>
</dbReference>
<dbReference type="PROSITE" id="PS50928">
    <property type="entry name" value="ABC_TM1"/>
    <property type="match status" value="1"/>
</dbReference>
<dbReference type="GO" id="GO:0005886">
    <property type="term" value="C:plasma membrane"/>
    <property type="evidence" value="ECO:0007669"/>
    <property type="project" value="UniProtKB-SubCell"/>
</dbReference>
<gene>
    <name evidence="9" type="ORF">Tfer_0048</name>
</gene>
<evidence type="ECO:0000259" key="8">
    <source>
        <dbReference type="PROSITE" id="PS50928"/>
    </source>
</evidence>
<comment type="similarity">
    <text evidence="7">Belongs to the binding-protein-dependent transport system permease family.</text>
</comment>
<keyword evidence="4 7" id="KW-0812">Transmembrane</keyword>
<dbReference type="InterPro" id="IPR035906">
    <property type="entry name" value="MetI-like_sf"/>
</dbReference>
<dbReference type="SUPFAM" id="SSF161098">
    <property type="entry name" value="MetI-like"/>
    <property type="match status" value="1"/>
</dbReference>
<dbReference type="GO" id="GO:0055085">
    <property type="term" value="P:transmembrane transport"/>
    <property type="evidence" value="ECO:0007669"/>
    <property type="project" value="InterPro"/>
</dbReference>
<keyword evidence="2 7" id="KW-0813">Transport</keyword>
<proteinExistence type="inferred from homology"/>
<dbReference type="Pfam" id="PF00528">
    <property type="entry name" value="BPD_transp_1"/>
    <property type="match status" value="1"/>
</dbReference>
<feature type="transmembrane region" description="Helical" evidence="7">
    <location>
        <begin position="12"/>
        <end position="30"/>
    </location>
</feature>
<keyword evidence="5 7" id="KW-1133">Transmembrane helix</keyword>
<feature type="transmembrane region" description="Helical" evidence="7">
    <location>
        <begin position="131"/>
        <end position="158"/>
    </location>
</feature>
<evidence type="ECO:0000256" key="5">
    <source>
        <dbReference type="ARBA" id="ARBA00022989"/>
    </source>
</evidence>
<evidence type="ECO:0000313" key="9">
    <source>
        <dbReference type="EMBL" id="KNZ70979.1"/>
    </source>
</evidence>
<dbReference type="Pfam" id="PF19300">
    <property type="entry name" value="BPD_transp_1_N"/>
    <property type="match status" value="1"/>
</dbReference>
<feature type="transmembrane region" description="Helical" evidence="7">
    <location>
        <begin position="282"/>
        <end position="308"/>
    </location>
</feature>